<dbReference type="EMBL" id="BLAD01000129">
    <property type="protein sequence ID" value="GES06106.1"/>
    <property type="molecule type" value="Genomic_DNA"/>
</dbReference>
<dbReference type="InterPro" id="IPR008972">
    <property type="entry name" value="Cupredoxin"/>
</dbReference>
<keyword evidence="4" id="KW-1185">Reference proteome</keyword>
<dbReference type="InterPro" id="IPR028096">
    <property type="entry name" value="EfeO_Cupredoxin"/>
</dbReference>
<dbReference type="Gene3D" id="2.60.40.420">
    <property type="entry name" value="Cupredoxins - blue copper proteins"/>
    <property type="match status" value="1"/>
</dbReference>
<keyword evidence="1" id="KW-0732">Signal</keyword>
<feature type="chain" id="PRO_5038686394" description="EfeO-type cupredoxin-like domain-containing protein" evidence="1">
    <location>
        <begin position="23"/>
        <end position="116"/>
    </location>
</feature>
<evidence type="ECO:0000313" key="3">
    <source>
        <dbReference type="EMBL" id="GES06106.1"/>
    </source>
</evidence>
<feature type="domain" description="EfeO-type cupredoxin-like" evidence="2">
    <location>
        <begin position="10"/>
        <end position="100"/>
    </location>
</feature>
<comment type="caution">
    <text evidence="3">The sequence shown here is derived from an EMBL/GenBank/DDBJ whole genome shotgun (WGS) entry which is preliminary data.</text>
</comment>
<dbReference type="Proteomes" id="UP000334990">
    <property type="component" value="Unassembled WGS sequence"/>
</dbReference>
<proteinExistence type="predicted"/>
<dbReference type="AlphaFoldDB" id="A0A5M3WBB3"/>
<gene>
    <name evidence="3" type="ORF">Acor_81750</name>
</gene>
<accession>A0A5M3WBB3</accession>
<name>A0A5M3WBB3_9ACTN</name>
<dbReference type="Pfam" id="PF13473">
    <property type="entry name" value="Cupredoxin_1"/>
    <property type="match status" value="1"/>
</dbReference>
<dbReference type="RefSeq" id="WP_155342036.1">
    <property type="nucleotide sequence ID" value="NZ_BAAABN010000013.1"/>
</dbReference>
<dbReference type="SUPFAM" id="SSF49503">
    <property type="entry name" value="Cupredoxins"/>
    <property type="match status" value="1"/>
</dbReference>
<dbReference type="PROSITE" id="PS51257">
    <property type="entry name" value="PROKAR_LIPOPROTEIN"/>
    <property type="match status" value="1"/>
</dbReference>
<feature type="signal peptide" evidence="1">
    <location>
        <begin position="1"/>
        <end position="22"/>
    </location>
</feature>
<dbReference type="OrthoDB" id="6717945at2"/>
<evidence type="ECO:0000256" key="1">
    <source>
        <dbReference type="SAM" id="SignalP"/>
    </source>
</evidence>
<evidence type="ECO:0000259" key="2">
    <source>
        <dbReference type="Pfam" id="PF13473"/>
    </source>
</evidence>
<protein>
    <recommendedName>
        <fullName evidence="2">EfeO-type cupredoxin-like domain-containing protein</fullName>
    </recommendedName>
</protein>
<evidence type="ECO:0000313" key="4">
    <source>
        <dbReference type="Proteomes" id="UP000334990"/>
    </source>
</evidence>
<organism evidence="3 4">
    <name type="scientific">Acrocarpospora corrugata</name>
    <dbReference type="NCBI Taxonomy" id="35763"/>
    <lineage>
        <taxon>Bacteria</taxon>
        <taxon>Bacillati</taxon>
        <taxon>Actinomycetota</taxon>
        <taxon>Actinomycetes</taxon>
        <taxon>Streptosporangiales</taxon>
        <taxon>Streptosporangiaceae</taxon>
        <taxon>Acrocarpospora</taxon>
    </lineage>
</organism>
<sequence>MLRLSTSALMASVLLLTGCGTAEPAPTVAGVKEISVTIAGGRVTPPPSRVEVPKGQKVRVTVTSDKADEAHVHGYDKAADVEPGKPATIEFAADRDGLFEVETHGAGLQLFQLAVR</sequence>
<reference evidence="3 4" key="1">
    <citation type="submission" date="2019-10" db="EMBL/GenBank/DDBJ databases">
        <title>Whole genome shotgun sequence of Acrocarpospora corrugata NBRC 13972.</title>
        <authorList>
            <person name="Ichikawa N."/>
            <person name="Kimura A."/>
            <person name="Kitahashi Y."/>
            <person name="Komaki H."/>
            <person name="Oguchi A."/>
        </authorList>
    </citation>
    <scope>NUCLEOTIDE SEQUENCE [LARGE SCALE GENOMIC DNA]</scope>
    <source>
        <strain evidence="3 4">NBRC 13972</strain>
    </source>
</reference>